<keyword evidence="8" id="KW-0378">Hydrolase</keyword>
<dbReference type="InterPro" id="IPR003695">
    <property type="entry name" value="Ppx_GppA_N"/>
</dbReference>
<protein>
    <recommendedName>
        <fullName evidence="6">Exopolyphosphatase</fullName>
        <ecNumber evidence="5">3.6.1.11</ecNumber>
    </recommendedName>
</protein>
<evidence type="ECO:0000256" key="6">
    <source>
        <dbReference type="ARBA" id="ARBA00020416"/>
    </source>
</evidence>
<dbReference type="NCBIfam" id="TIGR03706">
    <property type="entry name" value="exo_poly_only"/>
    <property type="match status" value="1"/>
</dbReference>
<evidence type="ECO:0000256" key="1">
    <source>
        <dbReference type="ARBA" id="ARBA00001946"/>
    </source>
</evidence>
<comment type="cofactor">
    <cofactor evidence="1">
        <name>Mg(2+)</name>
        <dbReference type="ChEBI" id="CHEBI:18420"/>
    </cofactor>
</comment>
<dbReference type="Gene3D" id="1.10.3210.10">
    <property type="entry name" value="Hypothetical protein af1432"/>
    <property type="match status" value="1"/>
</dbReference>
<evidence type="ECO:0000256" key="2">
    <source>
        <dbReference type="ARBA" id="ARBA00004202"/>
    </source>
</evidence>
<dbReference type="FunFam" id="3.30.420.40:FF:000023">
    <property type="entry name" value="Guanosine-5'-triphosphate,3'-diphosphate pyrophosphatase"/>
    <property type="match status" value="1"/>
</dbReference>
<dbReference type="Gene3D" id="3.30.420.40">
    <property type="match status" value="1"/>
</dbReference>
<evidence type="ECO:0000256" key="5">
    <source>
        <dbReference type="ARBA" id="ARBA00012451"/>
    </source>
</evidence>
<dbReference type="Proteomes" id="UP000826722">
    <property type="component" value="Chromosome"/>
</dbReference>
<dbReference type="InterPro" id="IPR048950">
    <property type="entry name" value="Ppx_GppA_C"/>
</dbReference>
<accession>A0A8D5G1D5</accession>
<dbReference type="GO" id="GO:0005886">
    <property type="term" value="C:plasma membrane"/>
    <property type="evidence" value="ECO:0007669"/>
    <property type="project" value="UniProtKB-SubCell"/>
</dbReference>
<dbReference type="FunFam" id="3.30.420.150:FF:000001">
    <property type="entry name" value="Guanosine-5'-triphosphate,3'-diphosphate pyrophosphatase"/>
    <property type="match status" value="1"/>
</dbReference>
<evidence type="ECO:0000313" key="14">
    <source>
        <dbReference type="Proteomes" id="UP000826722"/>
    </source>
</evidence>
<dbReference type="PANTHER" id="PTHR30005:SF14">
    <property type="entry name" value="EXOPOLYPHOSPHATASE"/>
    <property type="match status" value="1"/>
</dbReference>
<keyword evidence="14" id="KW-1185">Reference proteome</keyword>
<feature type="domain" description="Ppx/GppA phosphatase C-terminal" evidence="12">
    <location>
        <begin position="316"/>
        <end position="484"/>
    </location>
</feature>
<comment type="similarity">
    <text evidence="3">Belongs to the GppA/Ppx family.</text>
</comment>
<dbReference type="SUPFAM" id="SSF53067">
    <property type="entry name" value="Actin-like ATPase domain"/>
    <property type="match status" value="2"/>
</dbReference>
<evidence type="ECO:0000313" key="13">
    <source>
        <dbReference type="EMBL" id="BCM23880.1"/>
    </source>
</evidence>
<dbReference type="PIRSF" id="PIRSF001267">
    <property type="entry name" value="Pyrophosphatase_GppA_Ppx"/>
    <property type="match status" value="1"/>
</dbReference>
<dbReference type="EC" id="3.6.1.11" evidence="5"/>
<dbReference type="AlphaFoldDB" id="A0A8D5G1D5"/>
<evidence type="ECO:0000256" key="9">
    <source>
        <dbReference type="ARBA" id="ARBA00023136"/>
    </source>
</evidence>
<evidence type="ECO:0000259" key="11">
    <source>
        <dbReference type="Pfam" id="PF02541"/>
    </source>
</evidence>
<dbReference type="Pfam" id="PF02541">
    <property type="entry name" value="Ppx-GppA"/>
    <property type="match status" value="1"/>
</dbReference>
<evidence type="ECO:0000256" key="4">
    <source>
        <dbReference type="ARBA" id="ARBA00011738"/>
    </source>
</evidence>
<dbReference type="InterPro" id="IPR030673">
    <property type="entry name" value="PyroPPase_GppA_Ppx"/>
</dbReference>
<evidence type="ECO:0000256" key="8">
    <source>
        <dbReference type="ARBA" id="ARBA00022801"/>
    </source>
</evidence>
<evidence type="ECO:0000256" key="10">
    <source>
        <dbReference type="ARBA" id="ARBA00047607"/>
    </source>
</evidence>
<reference evidence="13" key="1">
    <citation type="journal article" date="2021" name="Arch. Microbiol.">
        <title>Methyloradius palustris gen. nov., sp. nov., a methanol-oxidizing bacterium isolated from snow.</title>
        <authorList>
            <person name="Miyadera T."/>
            <person name="Kojima H."/>
            <person name="Fukui M."/>
        </authorList>
    </citation>
    <scope>NUCLEOTIDE SEQUENCE</scope>
    <source>
        <strain evidence="13">Zm11</strain>
    </source>
</reference>
<dbReference type="GO" id="GO:0004309">
    <property type="term" value="F:exopolyphosphatase activity"/>
    <property type="evidence" value="ECO:0007669"/>
    <property type="project" value="UniProtKB-EC"/>
</dbReference>
<keyword evidence="9" id="KW-0472">Membrane</keyword>
<name>A0A8D5G1D5_9PROT</name>
<dbReference type="EMBL" id="AP024110">
    <property type="protein sequence ID" value="BCM23880.1"/>
    <property type="molecule type" value="Genomic_DNA"/>
</dbReference>
<dbReference type="InterPro" id="IPR043129">
    <property type="entry name" value="ATPase_NBD"/>
</dbReference>
<dbReference type="SUPFAM" id="SSF109604">
    <property type="entry name" value="HD-domain/PDEase-like"/>
    <property type="match status" value="1"/>
</dbReference>
<sequence>MVLATQKPILSEIAAVDLGSNSFRLQLARVVDGQLIFHDSLREPVRLGAGLGKDKRLDADAQRRAIDCLKRFGERLRGLPPQAVRAVATNTFRVAKNSAELLAEAEAALGFPIEIIAGREEARMIFVGVSHSLPAATHKRLVIDIGGGSTEFIIGQGLEPIEMESLYMGCVSYSLRFFPDGKITEDSLVKAQLAAASEIQNIRKNFSTLSWHEAVGSSGTARSLGEIMRLQGVTDGAITHAGLLHLRDLLLKGKDSKKLQLQGLSPDRAAVLPGGLCIMLAAFEALNIDHMTTASSALREGVLYELLGRMHHQDTREETVNSFMRRYHVDQDQVTRVQKLALALLDQVDDNLSMNKETAEHYLIWAVKLHEIGISIAHSGYHKHSAYIVENADMPGFSKMEQLTLGLLVRAQRRSLTKITLPPLDDDRCLLIMVLRLAILFHRNRLDDSHPALELMRDNTGFSLALESGWLKDNPLTEAELSNEVAYWKDVSIPLLISE</sequence>
<evidence type="ECO:0000256" key="3">
    <source>
        <dbReference type="ARBA" id="ARBA00007125"/>
    </source>
</evidence>
<organism evidence="13 14">
    <name type="scientific">Methyloradius palustris</name>
    <dbReference type="NCBI Taxonomy" id="2778876"/>
    <lineage>
        <taxon>Bacteria</taxon>
        <taxon>Pseudomonadati</taxon>
        <taxon>Pseudomonadota</taxon>
        <taxon>Betaproteobacteria</taxon>
        <taxon>Nitrosomonadales</taxon>
        <taxon>Methylophilaceae</taxon>
        <taxon>Methyloradius</taxon>
    </lineage>
</organism>
<dbReference type="Pfam" id="PF21447">
    <property type="entry name" value="Ppx-GppA_III"/>
    <property type="match status" value="1"/>
</dbReference>
<comment type="subcellular location">
    <subcellularLocation>
        <location evidence="2">Cell membrane</location>
        <topology evidence="2">Peripheral membrane protein</topology>
    </subcellularLocation>
</comment>
<dbReference type="PANTHER" id="PTHR30005">
    <property type="entry name" value="EXOPOLYPHOSPHATASE"/>
    <property type="match status" value="1"/>
</dbReference>
<dbReference type="InterPro" id="IPR022371">
    <property type="entry name" value="Exopolyphosphatase"/>
</dbReference>
<comment type="catalytic activity">
    <reaction evidence="10">
        <text>[phosphate](n) + H2O = [phosphate](n-1) + phosphate + H(+)</text>
        <dbReference type="Rhea" id="RHEA:21528"/>
        <dbReference type="Rhea" id="RHEA-COMP:9859"/>
        <dbReference type="Rhea" id="RHEA-COMP:14279"/>
        <dbReference type="ChEBI" id="CHEBI:15377"/>
        <dbReference type="ChEBI" id="CHEBI:15378"/>
        <dbReference type="ChEBI" id="CHEBI:16838"/>
        <dbReference type="ChEBI" id="CHEBI:43474"/>
        <dbReference type="EC" id="3.6.1.11"/>
    </reaction>
</comment>
<comment type="subunit">
    <text evidence="4">Homodimer.</text>
</comment>
<gene>
    <name evidence="13" type="primary">ppx</name>
    <name evidence="13" type="ORF">ZMTM_01390</name>
</gene>
<evidence type="ECO:0000259" key="12">
    <source>
        <dbReference type="Pfam" id="PF21447"/>
    </source>
</evidence>
<evidence type="ECO:0000256" key="7">
    <source>
        <dbReference type="ARBA" id="ARBA00022475"/>
    </source>
</evidence>
<dbReference type="GO" id="GO:0006798">
    <property type="term" value="P:polyphosphate catabolic process"/>
    <property type="evidence" value="ECO:0007669"/>
    <property type="project" value="TreeGrafter"/>
</dbReference>
<dbReference type="Gene3D" id="3.30.420.150">
    <property type="entry name" value="Exopolyphosphatase. Domain 2"/>
    <property type="match status" value="1"/>
</dbReference>
<feature type="domain" description="Ppx/GppA phosphatase N-terminal" evidence="11">
    <location>
        <begin position="30"/>
        <end position="308"/>
    </location>
</feature>
<dbReference type="KEGG" id="mpau:ZMTM_01390"/>
<dbReference type="CDD" id="cd24053">
    <property type="entry name" value="ASKHA_NBD_EcPPX-GppA-like"/>
    <property type="match status" value="1"/>
</dbReference>
<keyword evidence="7" id="KW-1003">Cell membrane</keyword>
<proteinExistence type="inferred from homology"/>
<dbReference type="InterPro" id="IPR050273">
    <property type="entry name" value="GppA/Ppx_hydrolase"/>
</dbReference>